<dbReference type="HAMAP" id="MF_01217">
    <property type="entry name" value="Acyl_carrier"/>
    <property type="match status" value="1"/>
</dbReference>
<evidence type="ECO:0000256" key="3">
    <source>
        <dbReference type="ARBA" id="ARBA00022450"/>
    </source>
</evidence>
<keyword evidence="7" id="KW-0443">Lipid metabolism</keyword>
<keyword evidence="14" id="KW-1185">Reference proteome</keyword>
<name>A0A8J5KP45_ZINOF</name>
<dbReference type="PROSITE" id="PS50075">
    <property type="entry name" value="CARRIER"/>
    <property type="match status" value="1"/>
</dbReference>
<sequence length="150" mass="16977">MCSECHFLISICDLIDEISRSVKMQHLRNAMAKHCRLSCSPLGLPELSAAGRSLEARRRHFCASSTSEDFTSRVLEVVKKFDRIDANKVTEKADFRKDLNLDSLDRVELVMAIEQEFSVEIPDEKGDKLSCCADVVKYISETRSVEKDCS</sequence>
<dbReference type="GO" id="GO:0005739">
    <property type="term" value="C:mitochondrion"/>
    <property type="evidence" value="ECO:0007669"/>
    <property type="project" value="UniProtKB-ARBA"/>
</dbReference>
<proteinExistence type="inferred from homology"/>
<comment type="function">
    <text evidence="9">Carrier of the growing fatty acid chain in fatty acid biosynthesis. May be involved in the synthesis of short and medium chain fatty acids. Accessory and non-catalytic subunit of the mitochondrial membrane respiratory chain NADH dehydrogenase (Complex I), which functions in the transfer of electrons from NADH to the respiratory chain.</text>
</comment>
<keyword evidence="3 11" id="KW-0596">Phosphopantetheine</keyword>
<evidence type="ECO:0000313" key="14">
    <source>
        <dbReference type="Proteomes" id="UP000734854"/>
    </source>
</evidence>
<evidence type="ECO:0000256" key="9">
    <source>
        <dbReference type="ARBA" id="ARBA00057783"/>
    </source>
</evidence>
<evidence type="ECO:0000256" key="7">
    <source>
        <dbReference type="ARBA" id="ARBA00023098"/>
    </source>
</evidence>
<protein>
    <recommendedName>
        <fullName evidence="11">Acyl carrier protein</fullName>
    </recommendedName>
</protein>
<dbReference type="FunFam" id="1.10.1200.10:FF:000003">
    <property type="entry name" value="Acyl carrier protein"/>
    <property type="match status" value="1"/>
</dbReference>
<comment type="caution">
    <text evidence="13">The sequence shown here is derived from an EMBL/GenBank/DDBJ whole genome shotgun (WGS) entry which is preliminary data.</text>
</comment>
<comment type="subunit">
    <text evidence="10">Complex I is composed of at least 49 different subunits.</text>
</comment>
<dbReference type="PANTHER" id="PTHR20863:SF60">
    <property type="entry name" value="ACYL CARRIER PROTEIN 3, MITOCHONDRIAL"/>
    <property type="match status" value="1"/>
</dbReference>
<keyword evidence="4 11" id="KW-0444">Lipid biosynthesis</keyword>
<accession>A0A8J5KP45</accession>
<dbReference type="GO" id="GO:0000036">
    <property type="term" value="F:acyl carrier activity"/>
    <property type="evidence" value="ECO:0007669"/>
    <property type="project" value="TreeGrafter"/>
</dbReference>
<organism evidence="13 14">
    <name type="scientific">Zingiber officinale</name>
    <name type="common">Ginger</name>
    <name type="synonym">Amomum zingiber</name>
    <dbReference type="NCBI Taxonomy" id="94328"/>
    <lineage>
        <taxon>Eukaryota</taxon>
        <taxon>Viridiplantae</taxon>
        <taxon>Streptophyta</taxon>
        <taxon>Embryophyta</taxon>
        <taxon>Tracheophyta</taxon>
        <taxon>Spermatophyta</taxon>
        <taxon>Magnoliopsida</taxon>
        <taxon>Liliopsida</taxon>
        <taxon>Zingiberales</taxon>
        <taxon>Zingiberaceae</taxon>
        <taxon>Zingiber</taxon>
    </lineage>
</organism>
<keyword evidence="5" id="KW-0597">Phosphoprotein</keyword>
<dbReference type="NCBIfam" id="NF002148">
    <property type="entry name" value="PRK00982.1-2"/>
    <property type="match status" value="1"/>
</dbReference>
<gene>
    <name evidence="13" type="ORF">ZIOFF_060543</name>
</gene>
<evidence type="ECO:0000256" key="10">
    <source>
        <dbReference type="ARBA" id="ARBA00063067"/>
    </source>
</evidence>
<evidence type="ECO:0000256" key="1">
    <source>
        <dbReference type="ARBA" id="ARBA00005194"/>
    </source>
</evidence>
<dbReference type="EMBL" id="JACMSC010000016">
    <property type="protein sequence ID" value="KAG6483843.1"/>
    <property type="molecule type" value="Genomic_DNA"/>
</dbReference>
<reference evidence="13 14" key="1">
    <citation type="submission" date="2020-08" db="EMBL/GenBank/DDBJ databases">
        <title>Plant Genome Project.</title>
        <authorList>
            <person name="Zhang R.-G."/>
        </authorList>
    </citation>
    <scope>NUCLEOTIDE SEQUENCE [LARGE SCALE GENOMIC DNA]</scope>
    <source>
        <tissue evidence="13">Rhizome</tissue>
    </source>
</reference>
<dbReference type="AlphaFoldDB" id="A0A8J5KP45"/>
<dbReference type="OrthoDB" id="448946at2759"/>
<keyword evidence="6" id="KW-0276">Fatty acid metabolism</keyword>
<comment type="similarity">
    <text evidence="2">Belongs to the acyl carrier protein (ACP) family.</text>
</comment>
<feature type="domain" description="Carrier" evidence="12">
    <location>
        <begin position="68"/>
        <end position="143"/>
    </location>
</feature>
<keyword evidence="8 11" id="KW-0275">Fatty acid biosynthesis</keyword>
<evidence type="ECO:0000256" key="11">
    <source>
        <dbReference type="RuleBase" id="RU000722"/>
    </source>
</evidence>
<dbReference type="NCBIfam" id="TIGR00517">
    <property type="entry name" value="acyl_carrier"/>
    <property type="match status" value="1"/>
</dbReference>
<evidence type="ECO:0000259" key="12">
    <source>
        <dbReference type="PROSITE" id="PS50075"/>
    </source>
</evidence>
<evidence type="ECO:0000256" key="5">
    <source>
        <dbReference type="ARBA" id="ARBA00022553"/>
    </source>
</evidence>
<dbReference type="PANTHER" id="PTHR20863">
    <property type="entry name" value="ACYL CARRIER PROTEIN"/>
    <property type="match status" value="1"/>
</dbReference>
<evidence type="ECO:0000256" key="8">
    <source>
        <dbReference type="ARBA" id="ARBA00023160"/>
    </source>
</evidence>
<dbReference type="GO" id="GO:0000035">
    <property type="term" value="F:acyl binding"/>
    <property type="evidence" value="ECO:0007669"/>
    <property type="project" value="TreeGrafter"/>
</dbReference>
<evidence type="ECO:0000256" key="2">
    <source>
        <dbReference type="ARBA" id="ARBA00010930"/>
    </source>
</evidence>
<evidence type="ECO:0000256" key="6">
    <source>
        <dbReference type="ARBA" id="ARBA00022832"/>
    </source>
</evidence>
<dbReference type="InterPro" id="IPR003231">
    <property type="entry name" value="ACP"/>
</dbReference>
<evidence type="ECO:0000256" key="4">
    <source>
        <dbReference type="ARBA" id="ARBA00022516"/>
    </source>
</evidence>
<dbReference type="InterPro" id="IPR009081">
    <property type="entry name" value="PP-bd_ACP"/>
</dbReference>
<comment type="pathway">
    <text evidence="1">Lipid metabolism; fatty acid biosynthesis.</text>
</comment>
<dbReference type="Pfam" id="PF00550">
    <property type="entry name" value="PP-binding"/>
    <property type="match status" value="1"/>
</dbReference>
<evidence type="ECO:0000313" key="13">
    <source>
        <dbReference type="EMBL" id="KAG6483843.1"/>
    </source>
</evidence>
<dbReference type="Proteomes" id="UP000734854">
    <property type="component" value="Unassembled WGS sequence"/>
</dbReference>